<gene>
    <name evidence="1" type="ORF">MtrunA17_Chr2g0293471</name>
</gene>
<dbReference type="AlphaFoldDB" id="A0A396J4V3"/>
<evidence type="ECO:0000313" key="1">
    <source>
        <dbReference type="EMBL" id="RHN72970.1"/>
    </source>
</evidence>
<dbReference type="Proteomes" id="UP000265566">
    <property type="component" value="Chromosome 2"/>
</dbReference>
<organism evidence="1">
    <name type="scientific">Medicago truncatula</name>
    <name type="common">Barrel medic</name>
    <name type="synonym">Medicago tribuloides</name>
    <dbReference type="NCBI Taxonomy" id="3880"/>
    <lineage>
        <taxon>Eukaryota</taxon>
        <taxon>Viridiplantae</taxon>
        <taxon>Streptophyta</taxon>
        <taxon>Embryophyta</taxon>
        <taxon>Tracheophyta</taxon>
        <taxon>Spermatophyta</taxon>
        <taxon>Magnoliopsida</taxon>
        <taxon>eudicotyledons</taxon>
        <taxon>Gunneridae</taxon>
        <taxon>Pentapetalae</taxon>
        <taxon>rosids</taxon>
        <taxon>fabids</taxon>
        <taxon>Fabales</taxon>
        <taxon>Fabaceae</taxon>
        <taxon>Papilionoideae</taxon>
        <taxon>50 kb inversion clade</taxon>
        <taxon>NPAAA clade</taxon>
        <taxon>Hologalegina</taxon>
        <taxon>IRL clade</taxon>
        <taxon>Trifolieae</taxon>
        <taxon>Medicago</taxon>
    </lineage>
</organism>
<protein>
    <submittedName>
        <fullName evidence="1">Putative DNA topoisomerase (ATP-hydrolyzing)</fullName>
        <ecNumber evidence="1">5.99.1.3</ecNumber>
    </submittedName>
</protein>
<proteinExistence type="predicted"/>
<dbReference type="EC" id="5.99.1.3" evidence="1"/>
<name>A0A396J4V3_MEDTR</name>
<dbReference type="GO" id="GO:0016853">
    <property type="term" value="F:isomerase activity"/>
    <property type="evidence" value="ECO:0007669"/>
    <property type="project" value="UniProtKB-KW"/>
</dbReference>
<reference evidence="1" key="1">
    <citation type="journal article" date="2018" name="Nat. Plants">
        <title>Whole-genome landscape of Medicago truncatula symbiotic genes.</title>
        <authorList>
            <person name="Pecrix Y."/>
            <person name="Gamas P."/>
            <person name="Carrere S."/>
        </authorList>
    </citation>
    <scope>NUCLEOTIDE SEQUENCE</scope>
    <source>
        <tissue evidence="1">Leaves</tissue>
    </source>
</reference>
<dbReference type="EMBL" id="PSQE01000002">
    <property type="protein sequence ID" value="RHN72970.1"/>
    <property type="molecule type" value="Genomic_DNA"/>
</dbReference>
<accession>A0A396J4V3</accession>
<sequence length="96" mass="10722">MVLRSIYFVPGLHKIMVNIFDCYKRNPSLMECVKVDIDAKVSKVSIYIKGGGVPMVDNGDGVYDLKGSGYGSRLINIFSLEFITEAVKDTTKFKHV</sequence>
<keyword evidence="1" id="KW-0413">Isomerase</keyword>
<comment type="caution">
    <text evidence="1">The sequence shown here is derived from an EMBL/GenBank/DDBJ whole genome shotgun (WGS) entry which is preliminary data.</text>
</comment>
<dbReference type="Gramene" id="rna8739">
    <property type="protein sequence ID" value="RHN72970.1"/>
    <property type="gene ID" value="gene8739"/>
</dbReference>